<sequence>MKKKIISTIIASAIMSASAFAVETSNSISLTWEGKVPPKASTNKWKITDGSGNELTSATADLTINRDGNNLDVSGDSIVMSVLVTTGTGFDTTSLNVWLASADISGNTNDAGVTDPEITYKVGTVDLSSNNLGLSSKKNITVATGDKVADLTTSVSATLDDTQYEDTDVSITISGALMVEASVG</sequence>
<organism evidence="2 3">
    <name type="scientific">Vibrio crassostreae</name>
    <dbReference type="NCBI Taxonomy" id="246167"/>
    <lineage>
        <taxon>Bacteria</taxon>
        <taxon>Pseudomonadati</taxon>
        <taxon>Pseudomonadota</taxon>
        <taxon>Gammaproteobacteria</taxon>
        <taxon>Vibrionales</taxon>
        <taxon>Vibrionaceae</taxon>
        <taxon>Vibrio</taxon>
    </lineage>
</organism>
<feature type="chain" id="PRO_5032656335" evidence="1">
    <location>
        <begin position="22"/>
        <end position="184"/>
    </location>
</feature>
<accession>A0A822N847</accession>
<evidence type="ECO:0000313" key="3">
    <source>
        <dbReference type="Proteomes" id="UP000049495"/>
    </source>
</evidence>
<dbReference type="AlphaFoldDB" id="A0A822N847"/>
<dbReference type="Proteomes" id="UP000049495">
    <property type="component" value="Unassembled WGS sequence"/>
</dbReference>
<protein>
    <submittedName>
        <fullName evidence="2">Uncharacterized protein</fullName>
    </submittedName>
</protein>
<dbReference type="RefSeq" id="WP_048665071.1">
    <property type="nucleotide sequence ID" value="NZ_CCJV01000154.1"/>
</dbReference>
<gene>
    <name evidence="2" type="ORF">VCR5J5_890014</name>
</gene>
<reference evidence="3" key="1">
    <citation type="submission" date="2014-06" db="EMBL/GenBank/DDBJ databases">
        <authorList>
            <person name="Le Roux Frederique"/>
        </authorList>
    </citation>
    <scope>NUCLEOTIDE SEQUENCE [LARGE SCALE GENOMIC DNA]</scope>
    <source>
        <strain evidence="3">J5-5</strain>
    </source>
</reference>
<keyword evidence="1" id="KW-0732">Signal</keyword>
<comment type="caution">
    <text evidence="2">The sequence shown here is derived from an EMBL/GenBank/DDBJ whole genome shotgun (WGS) entry which is preliminary data.</text>
</comment>
<name>A0A822N847_9VIBR</name>
<feature type="signal peptide" evidence="1">
    <location>
        <begin position="1"/>
        <end position="21"/>
    </location>
</feature>
<dbReference type="EMBL" id="CCJV01000154">
    <property type="protein sequence ID" value="CDT71111.1"/>
    <property type="molecule type" value="Genomic_DNA"/>
</dbReference>
<evidence type="ECO:0000313" key="2">
    <source>
        <dbReference type="EMBL" id="CDT71111.1"/>
    </source>
</evidence>
<proteinExistence type="predicted"/>
<evidence type="ECO:0000256" key="1">
    <source>
        <dbReference type="SAM" id="SignalP"/>
    </source>
</evidence>